<keyword evidence="3" id="KW-1003">Cell membrane</keyword>
<comment type="caution">
    <text evidence="13">The sequence shown here is derived from an EMBL/GenBank/DDBJ whole genome shotgun (WGS) entry which is preliminary data.</text>
</comment>
<dbReference type="GO" id="GO:0005524">
    <property type="term" value="F:ATP binding"/>
    <property type="evidence" value="ECO:0007669"/>
    <property type="project" value="UniProtKB-KW"/>
</dbReference>
<keyword evidence="8 10" id="KW-1133">Transmembrane helix</keyword>
<feature type="transmembrane region" description="Helical" evidence="10">
    <location>
        <begin position="63"/>
        <end position="84"/>
    </location>
</feature>
<dbReference type="OrthoDB" id="9806127at2"/>
<dbReference type="FunFam" id="3.40.50.300:FF:001001">
    <property type="entry name" value="Multidrug ABC transporter ATP-binding protein"/>
    <property type="match status" value="1"/>
</dbReference>
<dbReference type="GO" id="GO:0005886">
    <property type="term" value="C:plasma membrane"/>
    <property type="evidence" value="ECO:0007669"/>
    <property type="project" value="UniProtKB-SubCell"/>
</dbReference>
<organism evidence="13 14">
    <name type="scientific">Schaalia canis</name>
    <dbReference type="NCBI Taxonomy" id="100469"/>
    <lineage>
        <taxon>Bacteria</taxon>
        <taxon>Bacillati</taxon>
        <taxon>Actinomycetota</taxon>
        <taxon>Actinomycetes</taxon>
        <taxon>Actinomycetales</taxon>
        <taxon>Actinomycetaceae</taxon>
        <taxon>Schaalia</taxon>
    </lineage>
</organism>
<dbReference type="CDD" id="cd07346">
    <property type="entry name" value="ABC_6TM_exporters"/>
    <property type="match status" value="1"/>
</dbReference>
<evidence type="ECO:0000259" key="12">
    <source>
        <dbReference type="PROSITE" id="PS50929"/>
    </source>
</evidence>
<dbReference type="Pfam" id="PF00664">
    <property type="entry name" value="ABC_membrane"/>
    <property type="match status" value="1"/>
</dbReference>
<dbReference type="InterPro" id="IPR027417">
    <property type="entry name" value="P-loop_NTPase"/>
</dbReference>
<keyword evidence="5 10" id="KW-0812">Transmembrane</keyword>
<evidence type="ECO:0000256" key="3">
    <source>
        <dbReference type="ARBA" id="ARBA00022475"/>
    </source>
</evidence>
<sequence>MKLPLASKRASVRQLLAHLGARRGQVALVVVVQTVASLAAVSLPWILGVVIDGIEAGQQARWVLTMLGIAFAMVMVAGVLNWVASYRARVLGEEVFSSMRVELMDSLTRLPLSAVENAGSGDLLARTTHDMGSVQHLVRNGISAMLTMVITFTVTVGAAFASSWILAALMLVGLPFIVVVARWYYRHTTPVYRACAAGQASLAGMVTETIDHGETVDSLRLGRVRMAYMDAVVKQVWRMERYGAWTRMLLFVALVFGTLLPLLVVISVGVYLVSLGWLSAGQVTTVTLLGYQARGPVWEATFWLDELQFAIVALQRIFGVGKVPADRTPTVSRVKRAEIEASNVSYAYRDGQPVLHDVSLTLRPGERLAIVGPSGAGKSTFGRMLAGIHPPSSGSVSIDGVRLVDLTEDELRSHVVLVTQEHHVFVGSIADNLRLAAHGRDVSDEAIAQALAAVGASEWVAGLEKGIDTAVGAGGVELSPAQAQQIALARIIVMDPHTVVLDEATSLLDASAARSLEQSLASLLEGRTVVAIAHRLHTAHDADRVAVMEDGRIIEYGSHDELVALGGAYAHLWEQWTKR</sequence>
<feature type="transmembrane region" description="Helical" evidence="10">
    <location>
        <begin position="248"/>
        <end position="278"/>
    </location>
</feature>
<dbReference type="GO" id="GO:0016887">
    <property type="term" value="F:ATP hydrolysis activity"/>
    <property type="evidence" value="ECO:0007669"/>
    <property type="project" value="InterPro"/>
</dbReference>
<keyword evidence="4" id="KW-0997">Cell inner membrane</keyword>
<gene>
    <name evidence="13" type="ORF">EII11_09335</name>
</gene>
<keyword evidence="2" id="KW-0813">Transport</keyword>
<dbReference type="EMBL" id="RQZF01000012">
    <property type="protein sequence ID" value="RRC94661.1"/>
    <property type="molecule type" value="Genomic_DNA"/>
</dbReference>
<keyword evidence="6" id="KW-0547">Nucleotide-binding</keyword>
<protein>
    <submittedName>
        <fullName evidence="13">ABC transporter ATP-binding protein</fullName>
    </submittedName>
</protein>
<feature type="transmembrane region" description="Helical" evidence="10">
    <location>
        <begin position="137"/>
        <end position="158"/>
    </location>
</feature>
<dbReference type="Gene3D" id="3.40.50.300">
    <property type="entry name" value="P-loop containing nucleotide triphosphate hydrolases"/>
    <property type="match status" value="1"/>
</dbReference>
<dbReference type="AlphaFoldDB" id="A0A3P1SBK8"/>
<evidence type="ECO:0000313" key="13">
    <source>
        <dbReference type="EMBL" id="RRC94661.1"/>
    </source>
</evidence>
<evidence type="ECO:0000313" key="14">
    <source>
        <dbReference type="Proteomes" id="UP000280444"/>
    </source>
</evidence>
<evidence type="ECO:0000256" key="6">
    <source>
        <dbReference type="ARBA" id="ARBA00022741"/>
    </source>
</evidence>
<feature type="domain" description="ABC transporter" evidence="11">
    <location>
        <begin position="339"/>
        <end position="575"/>
    </location>
</feature>
<reference evidence="13 14" key="1">
    <citation type="submission" date="2018-11" db="EMBL/GenBank/DDBJ databases">
        <title>Genomes From Bacteria Associated with the Canine Oral Cavity: a Test Case for Automated Genome-Based Taxonomic Assignment.</title>
        <authorList>
            <person name="Coil D.A."/>
            <person name="Jospin G."/>
            <person name="Darling A.E."/>
            <person name="Wallis C."/>
            <person name="Davis I.J."/>
            <person name="Harris S."/>
            <person name="Eisen J.A."/>
            <person name="Holcombe L.J."/>
            <person name="O'Flynn C."/>
        </authorList>
    </citation>
    <scope>NUCLEOTIDE SEQUENCE [LARGE SCALE GENOMIC DNA]</scope>
    <source>
        <strain evidence="13 14">OH770</strain>
    </source>
</reference>
<evidence type="ECO:0000256" key="1">
    <source>
        <dbReference type="ARBA" id="ARBA00004651"/>
    </source>
</evidence>
<dbReference type="GO" id="GO:0015421">
    <property type="term" value="F:ABC-type oligopeptide transporter activity"/>
    <property type="evidence" value="ECO:0007669"/>
    <property type="project" value="TreeGrafter"/>
</dbReference>
<keyword evidence="9 10" id="KW-0472">Membrane</keyword>
<feature type="domain" description="ABC transmembrane type-1" evidence="12">
    <location>
        <begin position="27"/>
        <end position="308"/>
    </location>
</feature>
<dbReference type="SUPFAM" id="SSF90123">
    <property type="entry name" value="ABC transporter transmembrane region"/>
    <property type="match status" value="1"/>
</dbReference>
<evidence type="ECO:0000256" key="9">
    <source>
        <dbReference type="ARBA" id="ARBA00023136"/>
    </source>
</evidence>
<dbReference type="PANTHER" id="PTHR43394">
    <property type="entry name" value="ATP-DEPENDENT PERMEASE MDL1, MITOCHONDRIAL"/>
    <property type="match status" value="1"/>
</dbReference>
<evidence type="ECO:0000256" key="5">
    <source>
        <dbReference type="ARBA" id="ARBA00022692"/>
    </source>
</evidence>
<comment type="subcellular location">
    <subcellularLocation>
        <location evidence="1">Cell membrane</location>
        <topology evidence="1">Multi-pass membrane protein</topology>
    </subcellularLocation>
</comment>
<dbReference type="PROSITE" id="PS50893">
    <property type="entry name" value="ABC_TRANSPORTER_2"/>
    <property type="match status" value="1"/>
</dbReference>
<feature type="transmembrane region" description="Helical" evidence="10">
    <location>
        <begin position="26"/>
        <end position="51"/>
    </location>
</feature>
<dbReference type="SMART" id="SM00382">
    <property type="entry name" value="AAA"/>
    <property type="match status" value="1"/>
</dbReference>
<dbReference type="PANTHER" id="PTHR43394:SF1">
    <property type="entry name" value="ATP-BINDING CASSETTE SUB-FAMILY B MEMBER 10, MITOCHONDRIAL"/>
    <property type="match status" value="1"/>
</dbReference>
<name>A0A3P1SBK8_9ACTO</name>
<dbReference type="InterPro" id="IPR003439">
    <property type="entry name" value="ABC_transporter-like_ATP-bd"/>
</dbReference>
<dbReference type="InterPro" id="IPR039421">
    <property type="entry name" value="Type_1_exporter"/>
</dbReference>
<dbReference type="PROSITE" id="PS50929">
    <property type="entry name" value="ABC_TM1F"/>
    <property type="match status" value="1"/>
</dbReference>
<evidence type="ECO:0000256" key="2">
    <source>
        <dbReference type="ARBA" id="ARBA00022448"/>
    </source>
</evidence>
<dbReference type="InterPro" id="IPR036640">
    <property type="entry name" value="ABC1_TM_sf"/>
</dbReference>
<dbReference type="Proteomes" id="UP000280444">
    <property type="component" value="Unassembled WGS sequence"/>
</dbReference>
<keyword evidence="7 13" id="KW-0067">ATP-binding</keyword>
<evidence type="ECO:0000259" key="11">
    <source>
        <dbReference type="PROSITE" id="PS50893"/>
    </source>
</evidence>
<proteinExistence type="predicted"/>
<accession>A0A3P1SBK8</accession>
<evidence type="ECO:0000256" key="4">
    <source>
        <dbReference type="ARBA" id="ARBA00022519"/>
    </source>
</evidence>
<dbReference type="Gene3D" id="1.20.1560.10">
    <property type="entry name" value="ABC transporter type 1, transmembrane domain"/>
    <property type="match status" value="1"/>
</dbReference>
<dbReference type="InterPro" id="IPR003593">
    <property type="entry name" value="AAA+_ATPase"/>
</dbReference>
<dbReference type="Pfam" id="PF00005">
    <property type="entry name" value="ABC_tran"/>
    <property type="match status" value="1"/>
</dbReference>
<evidence type="ECO:0000256" key="8">
    <source>
        <dbReference type="ARBA" id="ARBA00022989"/>
    </source>
</evidence>
<evidence type="ECO:0000256" key="10">
    <source>
        <dbReference type="SAM" id="Phobius"/>
    </source>
</evidence>
<keyword evidence="14" id="KW-1185">Reference proteome</keyword>
<dbReference type="SUPFAM" id="SSF52540">
    <property type="entry name" value="P-loop containing nucleoside triphosphate hydrolases"/>
    <property type="match status" value="1"/>
</dbReference>
<feature type="transmembrane region" description="Helical" evidence="10">
    <location>
        <begin position="164"/>
        <end position="185"/>
    </location>
</feature>
<evidence type="ECO:0000256" key="7">
    <source>
        <dbReference type="ARBA" id="ARBA00022840"/>
    </source>
</evidence>
<dbReference type="InterPro" id="IPR011527">
    <property type="entry name" value="ABC1_TM_dom"/>
</dbReference>